<dbReference type="PROSITE" id="PS01359">
    <property type="entry name" value="ZF_PHD_1"/>
    <property type="match status" value="1"/>
</dbReference>
<dbReference type="GO" id="GO:0008270">
    <property type="term" value="F:zinc ion binding"/>
    <property type="evidence" value="ECO:0007669"/>
    <property type="project" value="UniProtKB-KW"/>
</dbReference>
<dbReference type="PANTHER" id="PTHR46201">
    <property type="entry name" value="PHD FINGER PROTEIN MALE MEIOCYTE DEATH 1-RELATED"/>
    <property type="match status" value="1"/>
</dbReference>
<dbReference type="Proteomes" id="UP000015453">
    <property type="component" value="Unassembled WGS sequence"/>
</dbReference>
<dbReference type="Pfam" id="PF00628">
    <property type="entry name" value="PHD"/>
    <property type="match status" value="1"/>
</dbReference>
<sequence>MAVNGRPSKRLVKRRVTAELSDFLTFPISGDSDDVLPATKPFRTNVGEFLDARALHPPPSSLFPHLVAWRIPFRVGDAVADDGGPAVVFLDVVVEDVSRSRSPYCDQCRVVGWSGNPVSAKRYHFIIKGDGDSIAGSNKPCAACGDSLHMADPRSCNRATTTEDVEDWVYQQLDSTVHLLHGVIHSNGYGHLLRVNGREGGSSLLSGRQILNFWDRLCGVLGVRSKGQCNGCIEEKGLEFRLLHAVTNGHPWYGEWGYDFGAGSFGRTISDYNAAVAYLSSLPLSSFRARGRKPQSHLHDLIVFYQSISDRDLVSVRDLFRFMMALIRGSHESLPEADGDSPRKKCRTWRNPEASNAWDAEDERLVNDVIFKVLRAVSGSGWVSWRALKGAVSRLGAPELLDHCLKEIGGKQAAPGWVVGSRISDSGAIEYRLEPGFESPQSDTSLHAERLTTSYLTEEHLLRDLKYFYGSMLHPETMAAHVWGAVSDFAAASARRILDCKQFVKDFRPEKADSKESNAVRVLCEMDLSELSDLDPPPPELLLLSPDATLADLKLEATTAFREVYLMFRRFRALEIMGYGGLDDSTQLRLLFGSSGSVRIRGKFAWKNSSSVGRYRLERGVERWVVDCSCGAKDDDGERMLACDGCSIWLHTRCAGIPDSDGVPAKFMCYVCRIGKVSGGPEMDSGLELFGTTVV</sequence>
<dbReference type="InterPro" id="IPR011011">
    <property type="entry name" value="Znf_FYVE_PHD"/>
</dbReference>
<dbReference type="InterPro" id="IPR057765">
    <property type="entry name" value="MS1-like_ubiquitin"/>
</dbReference>
<evidence type="ECO:0000256" key="4">
    <source>
        <dbReference type="ARBA" id="ARBA00023015"/>
    </source>
</evidence>
<dbReference type="InterPro" id="IPR058054">
    <property type="entry name" value="Znf_MS1-like"/>
</dbReference>
<dbReference type="EMBL" id="AUSU01001298">
    <property type="protein sequence ID" value="EPS71344.1"/>
    <property type="molecule type" value="Genomic_DNA"/>
</dbReference>
<evidence type="ECO:0000313" key="7">
    <source>
        <dbReference type="EMBL" id="EPS71344.1"/>
    </source>
</evidence>
<dbReference type="InterPro" id="IPR013083">
    <property type="entry name" value="Znf_RING/FYVE/PHD"/>
</dbReference>
<dbReference type="AlphaFoldDB" id="S8CVH4"/>
<comment type="caution">
    <text evidence="7">The sequence shown here is derived from an EMBL/GenBank/DDBJ whole genome shotgun (WGS) entry which is preliminary data.</text>
</comment>
<dbReference type="Pfam" id="PF25874">
    <property type="entry name" value="WHD_plant_repro"/>
    <property type="match status" value="1"/>
</dbReference>
<dbReference type="InterPro" id="IPR019787">
    <property type="entry name" value="Znf_PHD-finger"/>
</dbReference>
<evidence type="ECO:0000256" key="3">
    <source>
        <dbReference type="ARBA" id="ARBA00022833"/>
    </source>
</evidence>
<evidence type="ECO:0000256" key="5">
    <source>
        <dbReference type="ARBA" id="ARBA00023163"/>
    </source>
</evidence>
<dbReference type="PANTHER" id="PTHR46201:SF3">
    <property type="entry name" value="OS01G0877500 PROTEIN"/>
    <property type="match status" value="1"/>
</dbReference>
<gene>
    <name evidence="7" type="ORF">M569_03413</name>
</gene>
<keyword evidence="3" id="KW-0862">Zinc</keyword>
<dbReference type="CDD" id="cd15556">
    <property type="entry name" value="PHD_MMD1_like"/>
    <property type="match status" value="1"/>
</dbReference>
<evidence type="ECO:0000313" key="8">
    <source>
        <dbReference type="Proteomes" id="UP000015453"/>
    </source>
</evidence>
<name>S8CVH4_9LAMI</name>
<reference evidence="7 8" key="1">
    <citation type="journal article" date="2013" name="BMC Genomics">
        <title>The miniature genome of a carnivorous plant Genlisea aurea contains a low number of genes and short non-coding sequences.</title>
        <authorList>
            <person name="Leushkin E.V."/>
            <person name="Sutormin R.A."/>
            <person name="Nabieva E.R."/>
            <person name="Penin A.A."/>
            <person name="Kondrashov A.S."/>
            <person name="Logacheva M.D."/>
        </authorList>
    </citation>
    <scope>NUCLEOTIDE SEQUENCE [LARGE SCALE GENOMIC DNA]</scope>
</reference>
<evidence type="ECO:0000256" key="1">
    <source>
        <dbReference type="ARBA" id="ARBA00022723"/>
    </source>
</evidence>
<evidence type="ECO:0000256" key="2">
    <source>
        <dbReference type="ARBA" id="ARBA00022771"/>
    </source>
</evidence>
<dbReference type="Pfam" id="PF25565">
    <property type="entry name" value="Ubiquitin_At1g33420"/>
    <property type="match status" value="1"/>
</dbReference>
<accession>S8CVH4</accession>
<dbReference type="Gene3D" id="3.30.40.10">
    <property type="entry name" value="Zinc/RING finger domain, C3HC4 (zinc finger)"/>
    <property type="match status" value="1"/>
</dbReference>
<feature type="domain" description="Zinc finger PHD-type" evidence="6">
    <location>
        <begin position="627"/>
        <end position="673"/>
    </location>
</feature>
<evidence type="ECO:0000259" key="6">
    <source>
        <dbReference type="SMART" id="SM00249"/>
    </source>
</evidence>
<keyword evidence="4" id="KW-0805">Transcription regulation</keyword>
<protein>
    <recommendedName>
        <fullName evidence="6">Zinc finger PHD-type domain-containing protein</fullName>
    </recommendedName>
</protein>
<proteinExistence type="predicted"/>
<dbReference type="OrthoDB" id="436852at2759"/>
<keyword evidence="5" id="KW-0804">Transcription</keyword>
<keyword evidence="2" id="KW-0863">Zinc-finger</keyword>
<dbReference type="InterPro" id="IPR059080">
    <property type="entry name" value="WHD_PTC1"/>
</dbReference>
<dbReference type="InterPro" id="IPR001965">
    <property type="entry name" value="Znf_PHD"/>
</dbReference>
<dbReference type="InterPro" id="IPR019786">
    <property type="entry name" value="Zinc_finger_PHD-type_CS"/>
</dbReference>
<keyword evidence="8" id="KW-1185">Reference proteome</keyword>
<dbReference type="SMART" id="SM00249">
    <property type="entry name" value="PHD"/>
    <property type="match status" value="1"/>
</dbReference>
<organism evidence="7 8">
    <name type="scientific">Genlisea aurea</name>
    <dbReference type="NCBI Taxonomy" id="192259"/>
    <lineage>
        <taxon>Eukaryota</taxon>
        <taxon>Viridiplantae</taxon>
        <taxon>Streptophyta</taxon>
        <taxon>Embryophyta</taxon>
        <taxon>Tracheophyta</taxon>
        <taxon>Spermatophyta</taxon>
        <taxon>Magnoliopsida</taxon>
        <taxon>eudicotyledons</taxon>
        <taxon>Gunneridae</taxon>
        <taxon>Pentapetalae</taxon>
        <taxon>asterids</taxon>
        <taxon>lamiids</taxon>
        <taxon>Lamiales</taxon>
        <taxon>Lentibulariaceae</taxon>
        <taxon>Genlisea</taxon>
    </lineage>
</organism>
<keyword evidence="1" id="KW-0479">Metal-binding</keyword>
<dbReference type="SUPFAM" id="SSF57903">
    <property type="entry name" value="FYVE/PHD zinc finger"/>
    <property type="match status" value="1"/>
</dbReference>